<gene>
    <name evidence="1" type="ORF">MNBD_GAMMA22-1158</name>
</gene>
<proteinExistence type="predicted"/>
<evidence type="ECO:0000313" key="1">
    <source>
        <dbReference type="EMBL" id="VAX00157.1"/>
    </source>
</evidence>
<dbReference type="AlphaFoldDB" id="A0A3B1B505"/>
<name>A0A3B1B505_9ZZZZ</name>
<protein>
    <submittedName>
        <fullName evidence="1">Uncharacterized protein</fullName>
    </submittedName>
</protein>
<sequence length="186" mass="21142">MRKIIIILLSLVSTTSVASNKLTIESWPEKQVCDCVSVRAYGYVVSLKNMIDNPIKDIVMFPNLGLHVILKHKDFSFVVALKSSLPFMKEKLKVSSWSEYHELLANKSNNKTIEQLRRTLEITEAKGYYKYENKKYTAFFVDLPNAPLGTLSEIMVIPNGKSKILKISGKFTKEDVKIILGNLSRL</sequence>
<accession>A0A3B1B505</accession>
<dbReference type="EMBL" id="UOFS01000042">
    <property type="protein sequence ID" value="VAX00157.1"/>
    <property type="molecule type" value="Genomic_DNA"/>
</dbReference>
<organism evidence="1">
    <name type="scientific">hydrothermal vent metagenome</name>
    <dbReference type="NCBI Taxonomy" id="652676"/>
    <lineage>
        <taxon>unclassified sequences</taxon>
        <taxon>metagenomes</taxon>
        <taxon>ecological metagenomes</taxon>
    </lineage>
</organism>
<reference evidence="1" key="1">
    <citation type="submission" date="2018-06" db="EMBL/GenBank/DDBJ databases">
        <authorList>
            <person name="Zhirakovskaya E."/>
        </authorList>
    </citation>
    <scope>NUCLEOTIDE SEQUENCE</scope>
</reference>